<feature type="compositionally biased region" description="Basic and acidic residues" evidence="1">
    <location>
        <begin position="319"/>
        <end position="343"/>
    </location>
</feature>
<feature type="region of interest" description="Disordered" evidence="1">
    <location>
        <begin position="504"/>
        <end position="553"/>
    </location>
</feature>
<sequence>MASMDAETAAAVAALVVALVAMFIAIAQAVQQYFITGQLIRLCDSVVFGPLPGQGRRIWQLSQFRFRVVYSIPQISLDSNLWPDQPPHTRSYAIGRHELPPVEKIEGSAITSIEEDHRWLPRFRHRKPQRQPQKVTSSQRVGEASWVSWCRAIQAPCGDSVRFDFVEYDADRCPPDLVTAPMQVSMRDIVIMGLMSGMEVTSCSFHEKSISMQGDIGTITSSNHPVLGPLLHFAPRYNENMYSSYGTLPVSPTKYRGEVTGRWLSRTWNLCKVAGRYLNSTARRTVRRLDDRWLGQQTQREVFLADEGKRWQRAKRQRQREADAQAKDDGERADRSKRRDFEPLRPYPQDGDWVLEMPPEPRKERSPNLQDERDSHRTERQCGKQKVKAEIPKISKPKDTTPETSPPGAPSRQPTVDDVADDGSENRPDHRSQRPDVLTIEEKPPSLDFDTKERMRIAKERQAERTAKIETIEKDKALVEESVKRGAMASPYDLDRLLLTEKPHYDPKEKEVDQSPSEEKGPRPTPDEDEAREREEERQRVRQQRDDERDERHKSHVRSAYLVNVDAYWLCQMDIFDGFWATPWVEFCMTDAALTGAVTAILEAFLGFLDENSLVYHDDRELSVFSFQETARWMFRGNYTYPAYAHNARGGVIAAGTYHGVRIPAFQSVIPALELLYSYEWQVDMNLRNPARYCTQQNVELMRLDSWLSYVGRTHEITHGRSKLLTQMPSLILLMIHDFELDFQHLDLSAREGGLQDIQGVAADLMDFLADEELSDAEQLYALVALLRTIKVCQCVMMGSDTTSLRDILLKDIQVHMV</sequence>
<evidence type="ECO:0000313" key="2">
    <source>
        <dbReference type="EMBL" id="PGH19259.1"/>
    </source>
</evidence>
<feature type="compositionally biased region" description="Basic and acidic residues" evidence="1">
    <location>
        <begin position="424"/>
        <end position="477"/>
    </location>
</feature>
<comment type="caution">
    <text evidence="2">The sequence shown here is derived from an EMBL/GenBank/DDBJ whole genome shotgun (WGS) entry which is preliminary data.</text>
</comment>
<dbReference type="OrthoDB" id="5418088at2759"/>
<evidence type="ECO:0000256" key="1">
    <source>
        <dbReference type="SAM" id="MobiDB-lite"/>
    </source>
</evidence>
<organism evidence="2 3">
    <name type="scientific">Polytolypa hystricis (strain UAMH7299)</name>
    <dbReference type="NCBI Taxonomy" id="1447883"/>
    <lineage>
        <taxon>Eukaryota</taxon>
        <taxon>Fungi</taxon>
        <taxon>Dikarya</taxon>
        <taxon>Ascomycota</taxon>
        <taxon>Pezizomycotina</taxon>
        <taxon>Eurotiomycetes</taxon>
        <taxon>Eurotiomycetidae</taxon>
        <taxon>Onygenales</taxon>
        <taxon>Onygenales incertae sedis</taxon>
        <taxon>Polytolypa</taxon>
    </lineage>
</organism>
<proteinExistence type="predicted"/>
<feature type="compositionally biased region" description="Basic and acidic residues" evidence="1">
    <location>
        <begin position="359"/>
        <end position="401"/>
    </location>
</feature>
<dbReference type="EMBL" id="PDNA01000050">
    <property type="protein sequence ID" value="PGH19259.1"/>
    <property type="molecule type" value="Genomic_DNA"/>
</dbReference>
<dbReference type="Proteomes" id="UP000224634">
    <property type="component" value="Unassembled WGS sequence"/>
</dbReference>
<reference evidence="2 3" key="1">
    <citation type="submission" date="2017-10" db="EMBL/GenBank/DDBJ databases">
        <title>Comparative genomics in systemic dimorphic fungi from Ajellomycetaceae.</title>
        <authorList>
            <person name="Munoz J.F."/>
            <person name="Mcewen J.G."/>
            <person name="Clay O.K."/>
            <person name="Cuomo C.A."/>
        </authorList>
    </citation>
    <scope>NUCLEOTIDE SEQUENCE [LARGE SCALE GENOMIC DNA]</scope>
    <source>
        <strain evidence="2 3">UAMH7299</strain>
    </source>
</reference>
<feature type="region of interest" description="Disordered" evidence="1">
    <location>
        <begin position="311"/>
        <end position="477"/>
    </location>
</feature>
<protein>
    <submittedName>
        <fullName evidence="2">Uncharacterized protein</fullName>
    </submittedName>
</protein>
<evidence type="ECO:0000313" key="3">
    <source>
        <dbReference type="Proteomes" id="UP000224634"/>
    </source>
</evidence>
<gene>
    <name evidence="2" type="ORF">AJ80_04124</name>
</gene>
<dbReference type="AlphaFoldDB" id="A0A2B7YDV1"/>
<name>A0A2B7YDV1_POLH7</name>
<accession>A0A2B7YDV1</accession>
<keyword evidence="3" id="KW-1185">Reference proteome</keyword>